<gene>
    <name evidence="1" type="ORF">NQ176_g6125</name>
</gene>
<protein>
    <submittedName>
        <fullName evidence="1">Uncharacterized protein</fullName>
    </submittedName>
</protein>
<keyword evidence="2" id="KW-1185">Reference proteome</keyword>
<reference evidence="1" key="1">
    <citation type="submission" date="2022-08" db="EMBL/GenBank/DDBJ databases">
        <title>Genome Sequence of Lecanicillium fungicola.</title>
        <authorList>
            <person name="Buettner E."/>
        </authorList>
    </citation>
    <scope>NUCLEOTIDE SEQUENCE</scope>
    <source>
        <strain evidence="1">Babe33</strain>
    </source>
</reference>
<sequence length="533" mass="56405">MEKESSSLPTMSDVEADTGIDAGSDGLGNTTHVHPRAGLATWRWILTCAVLYLGALLYGLDTTIAADVQAQVYESLGHIEKLPWIGLGFPMASAATILLIGRIYGLFNIKVPIIISLFIFEIGSAICGAAPTFNAFIIGRVMAGIGGAGLHLGALTYMTAFCTPAEAPIYNAVTGMSWAVGCILGPVIGGAFSAFYISLPVAGFLLPASIFVIPSRNPRPDLGVIGKFQEIDWIGAVLFAATVVLFTISLTFSGLIFSWNAGGSIASWQAFAILTSEHHRIFPLHFLRSRTLVILFIVTCAGGAAEGVMLYFIPLYFQFIKGDTALQAAVHLLPFICFFIFFVMLAGSLPSALSRYNIYYFIGSSLILIGGGLCFTISENTSVAKIYGYEAITASGIGLLFQLSYTIAVAKVDPKEVPKAICYINISQIGTVALALAIAGSLFQNIGVHELEKALAGHDISEDFIRSALAGTISPVLSSDDGEVIRIAITALASTIRKILIMVATAGAVGVLSSVFLWKTVGSNAQQIATGTR</sequence>
<evidence type="ECO:0000313" key="2">
    <source>
        <dbReference type="Proteomes" id="UP001143910"/>
    </source>
</evidence>
<evidence type="ECO:0000313" key="1">
    <source>
        <dbReference type="EMBL" id="KAJ2974318.1"/>
    </source>
</evidence>
<accession>A0ACC1N693</accession>
<proteinExistence type="predicted"/>
<name>A0ACC1N693_9HYPO</name>
<dbReference type="Proteomes" id="UP001143910">
    <property type="component" value="Unassembled WGS sequence"/>
</dbReference>
<organism evidence="1 2">
    <name type="scientific">Zarea fungicola</name>
    <dbReference type="NCBI Taxonomy" id="93591"/>
    <lineage>
        <taxon>Eukaryota</taxon>
        <taxon>Fungi</taxon>
        <taxon>Dikarya</taxon>
        <taxon>Ascomycota</taxon>
        <taxon>Pezizomycotina</taxon>
        <taxon>Sordariomycetes</taxon>
        <taxon>Hypocreomycetidae</taxon>
        <taxon>Hypocreales</taxon>
        <taxon>Cordycipitaceae</taxon>
        <taxon>Zarea</taxon>
    </lineage>
</organism>
<dbReference type="EMBL" id="JANJQO010000845">
    <property type="protein sequence ID" value="KAJ2974318.1"/>
    <property type="molecule type" value="Genomic_DNA"/>
</dbReference>
<comment type="caution">
    <text evidence="1">The sequence shown here is derived from an EMBL/GenBank/DDBJ whole genome shotgun (WGS) entry which is preliminary data.</text>
</comment>